<dbReference type="Gene3D" id="4.10.280.10">
    <property type="entry name" value="Helix-loop-helix DNA-binding domain"/>
    <property type="match status" value="1"/>
</dbReference>
<reference evidence="8" key="1">
    <citation type="journal article" date="2023" name="Science">
        <title>Genome structures resolve the early diversification of teleost fishes.</title>
        <authorList>
            <person name="Parey E."/>
            <person name="Louis A."/>
            <person name="Montfort J."/>
            <person name="Bouchez O."/>
            <person name="Roques C."/>
            <person name="Iampietro C."/>
            <person name="Lluch J."/>
            <person name="Castinel A."/>
            <person name="Donnadieu C."/>
            <person name="Desvignes T."/>
            <person name="Floi Bucao C."/>
            <person name="Jouanno E."/>
            <person name="Wen M."/>
            <person name="Mejri S."/>
            <person name="Dirks R."/>
            <person name="Jansen H."/>
            <person name="Henkel C."/>
            <person name="Chen W.J."/>
            <person name="Zahm M."/>
            <person name="Cabau C."/>
            <person name="Klopp C."/>
            <person name="Thompson A.W."/>
            <person name="Robinson-Rechavi M."/>
            <person name="Braasch I."/>
            <person name="Lecointre G."/>
            <person name="Bobe J."/>
            <person name="Postlethwait J.H."/>
            <person name="Berthelot C."/>
            <person name="Roest Crollius H."/>
            <person name="Guiguen Y."/>
        </authorList>
    </citation>
    <scope>NUCLEOTIDE SEQUENCE</scope>
    <source>
        <strain evidence="8">WJC10195</strain>
    </source>
</reference>
<dbReference type="Pfam" id="PF00010">
    <property type="entry name" value="HLH"/>
    <property type="match status" value="1"/>
</dbReference>
<feature type="domain" description="BHLH" evidence="7">
    <location>
        <begin position="42"/>
        <end position="99"/>
    </location>
</feature>
<keyword evidence="9" id="KW-1185">Reference proteome</keyword>
<evidence type="ECO:0000256" key="4">
    <source>
        <dbReference type="ARBA" id="ARBA00023163"/>
    </source>
</evidence>
<evidence type="ECO:0000256" key="6">
    <source>
        <dbReference type="SAM" id="MobiDB-lite"/>
    </source>
</evidence>
<name>A0A9Q1EP04_SYNKA</name>
<dbReference type="OrthoDB" id="8930573at2759"/>
<proteinExistence type="predicted"/>
<evidence type="ECO:0000313" key="8">
    <source>
        <dbReference type="EMBL" id="KAJ8342294.1"/>
    </source>
</evidence>
<dbReference type="InterPro" id="IPR032644">
    <property type="entry name" value="HES-7_bHLH-O"/>
</dbReference>
<dbReference type="SUPFAM" id="SSF47459">
    <property type="entry name" value="HLH, helix-loop-helix DNA-binding domain"/>
    <property type="match status" value="1"/>
</dbReference>
<organism evidence="8 9">
    <name type="scientific">Synaphobranchus kaupii</name>
    <name type="common">Kaup's arrowtooth eel</name>
    <dbReference type="NCBI Taxonomy" id="118154"/>
    <lineage>
        <taxon>Eukaryota</taxon>
        <taxon>Metazoa</taxon>
        <taxon>Chordata</taxon>
        <taxon>Craniata</taxon>
        <taxon>Vertebrata</taxon>
        <taxon>Euteleostomi</taxon>
        <taxon>Actinopterygii</taxon>
        <taxon>Neopterygii</taxon>
        <taxon>Teleostei</taxon>
        <taxon>Anguilliformes</taxon>
        <taxon>Synaphobranchidae</taxon>
        <taxon>Synaphobranchus</taxon>
    </lineage>
</organism>
<evidence type="ECO:0000256" key="1">
    <source>
        <dbReference type="ARBA" id="ARBA00004123"/>
    </source>
</evidence>
<dbReference type="AlphaFoldDB" id="A0A9Q1EP04"/>
<dbReference type="PROSITE" id="PS50888">
    <property type="entry name" value="BHLH"/>
    <property type="match status" value="1"/>
</dbReference>
<comment type="caution">
    <text evidence="8">The sequence shown here is derived from an EMBL/GenBank/DDBJ whole genome shotgun (WGS) entry which is preliminary data.</text>
</comment>
<evidence type="ECO:0000256" key="2">
    <source>
        <dbReference type="ARBA" id="ARBA00022491"/>
    </source>
</evidence>
<protein>
    <recommendedName>
        <fullName evidence="7">BHLH domain-containing protein</fullName>
    </recommendedName>
</protein>
<keyword evidence="5" id="KW-0539">Nucleus</keyword>
<accession>A0A9Q1EP04</accession>
<dbReference type="InterPro" id="IPR011598">
    <property type="entry name" value="bHLH_dom"/>
</dbReference>
<dbReference type="GO" id="GO:0046983">
    <property type="term" value="F:protein dimerization activity"/>
    <property type="evidence" value="ECO:0007669"/>
    <property type="project" value="InterPro"/>
</dbReference>
<keyword evidence="2" id="KW-0678">Repressor</keyword>
<gene>
    <name evidence="8" type="ORF">SKAU_G00322220</name>
</gene>
<evidence type="ECO:0000256" key="5">
    <source>
        <dbReference type="ARBA" id="ARBA00023242"/>
    </source>
</evidence>
<dbReference type="EMBL" id="JAINUF010000014">
    <property type="protein sequence ID" value="KAJ8342294.1"/>
    <property type="molecule type" value="Genomic_DNA"/>
</dbReference>
<dbReference type="Proteomes" id="UP001152622">
    <property type="component" value="Chromosome 14"/>
</dbReference>
<evidence type="ECO:0000259" key="7">
    <source>
        <dbReference type="PROSITE" id="PS50888"/>
    </source>
</evidence>
<feature type="region of interest" description="Disordered" evidence="6">
    <location>
        <begin position="145"/>
        <end position="193"/>
    </location>
</feature>
<dbReference type="CDD" id="cd11462">
    <property type="entry name" value="bHLH-O_HES7"/>
    <property type="match status" value="1"/>
</dbReference>
<dbReference type="InterPro" id="IPR050370">
    <property type="entry name" value="HES_HEY"/>
</dbReference>
<dbReference type="InterPro" id="IPR036638">
    <property type="entry name" value="HLH_DNA-bd_sf"/>
</dbReference>
<comment type="subcellular location">
    <subcellularLocation>
        <location evidence="1">Nucleus</location>
    </subcellularLocation>
</comment>
<dbReference type="GO" id="GO:0005634">
    <property type="term" value="C:nucleus"/>
    <property type="evidence" value="ECO:0007669"/>
    <property type="project" value="UniProtKB-SubCell"/>
</dbReference>
<dbReference type="PANTHER" id="PTHR10985">
    <property type="entry name" value="BASIC HELIX-LOOP-HELIX TRANSCRIPTION FACTOR, HES-RELATED"/>
    <property type="match status" value="1"/>
</dbReference>
<dbReference type="SMART" id="SM00353">
    <property type="entry name" value="HLH"/>
    <property type="match status" value="1"/>
</dbReference>
<evidence type="ECO:0000256" key="3">
    <source>
        <dbReference type="ARBA" id="ARBA00023015"/>
    </source>
</evidence>
<evidence type="ECO:0000313" key="9">
    <source>
        <dbReference type="Proteomes" id="UP001152622"/>
    </source>
</evidence>
<keyword evidence="4" id="KW-0804">Transcription</keyword>
<sequence length="193" mass="21584">MRGKGVERARARSPHFQRSRLFDVADKRIKGPDCHGNEVVTTTELLKPLVEKRRRERMNRSLESLRALLLQRSQHQALASGRVEKAEVLEHTVLFLQSAGHRGAAEGRQQQDFQDGFSTCLQRAACFLRDDRDGRRVEAALSITLSPSPDTPWPGHQSSHQPPLSPHSAQGTVCPAGESELALQPAAWSRRQE</sequence>
<feature type="compositionally biased region" description="Low complexity" evidence="6">
    <location>
        <begin position="156"/>
        <end position="170"/>
    </location>
</feature>
<keyword evidence="3" id="KW-0805">Transcription regulation</keyword>